<proteinExistence type="predicted"/>
<feature type="coiled-coil region" evidence="2">
    <location>
        <begin position="516"/>
        <end position="580"/>
    </location>
</feature>
<accession>A0A3N4R0H0</accession>
<evidence type="ECO:0000313" key="4">
    <source>
        <dbReference type="EMBL" id="RPE26622.1"/>
    </source>
</evidence>
<keyword evidence="2" id="KW-0175">Coiled coil</keyword>
<dbReference type="Pfam" id="PF17289">
    <property type="entry name" value="Terminase_6C"/>
    <property type="match status" value="1"/>
</dbReference>
<dbReference type="Proteomes" id="UP000266906">
    <property type="component" value="Unassembled WGS sequence"/>
</dbReference>
<feature type="domain" description="Terminase large subunit gp17-like C-terminal" evidence="3">
    <location>
        <begin position="348"/>
        <end position="478"/>
    </location>
</feature>
<evidence type="ECO:0000259" key="3">
    <source>
        <dbReference type="Pfam" id="PF17289"/>
    </source>
</evidence>
<gene>
    <name evidence="4" type="ORF">EDD38_7684</name>
</gene>
<protein>
    <recommendedName>
        <fullName evidence="3">Terminase large subunit gp17-like C-terminal domain-containing protein</fullName>
    </recommendedName>
</protein>
<reference evidence="4 5" key="1">
    <citation type="submission" date="2018-11" db="EMBL/GenBank/DDBJ databases">
        <title>Sequencing the genomes of 1000 actinobacteria strains.</title>
        <authorList>
            <person name="Klenk H.-P."/>
        </authorList>
    </citation>
    <scope>NUCLEOTIDE SEQUENCE [LARGE SCALE GENOMIC DNA]</scope>
    <source>
        <strain evidence="4 5">DSM 44781</strain>
    </source>
</reference>
<keyword evidence="1" id="KW-1188">Viral release from host cell</keyword>
<sequence>MRSVGKRLARLGRLGDVGSMTDGELAALVLLLRQREDREALADPLRLAVHLTASAPSPHGRMVSRAHLRLISNTVVDVHAGRVDRVALSMPPQTGKSALLRWACFWWLVRNPHSRLVLASYSDSLAAHHGAAVRAMVEEFGGRFGLALAKGSRRVNDWELVSGGGLRSCGVGSALTGRPVDELAIVDDPLRGRADADSPAVRGKLVDWWSSTMLARLAPQAAVVIVQTRWHPEDLIGHVTSLPVDESGVDRPWRVLALDALCANPATDPLRRALGEPLPHPRIAEDDQELARLFWERRRATTTPLDWGALYMSNPRPREGALLSAELLRARRHVPLPPGVRRDRVAVAVDPSGSARGDECGIVGGFAGSDGRVYVAVDVTVRAAPEVWARAACRAAHRLRAGRIVVEGNYGGGMGQTVIRTAWRALVEDGEIPEGTPCPWVSLVQAQGSKVSRAEPVAQLFAEDRVRLAAVMPEFEAEWATWAPTGRLSPGRVDATVHLVHELMPYVPPDGARRREELTGEQVAELRERLEGLRRDQAVWLRKAEVLEDPRSRAEALMYAEDKEREAVDIEYRVAAWERRQAGVV</sequence>
<evidence type="ECO:0000256" key="1">
    <source>
        <dbReference type="ARBA" id="ARBA00022612"/>
    </source>
</evidence>
<evidence type="ECO:0000256" key="2">
    <source>
        <dbReference type="SAM" id="Coils"/>
    </source>
</evidence>
<dbReference type="InterPro" id="IPR035421">
    <property type="entry name" value="Terminase_6C"/>
</dbReference>
<dbReference type="AlphaFoldDB" id="A0A3N4R0H0"/>
<name>A0A3N4R0H0_9ACTN</name>
<organism evidence="4 5">
    <name type="scientific">Kitasatospora cineracea</name>
    <dbReference type="NCBI Taxonomy" id="88074"/>
    <lineage>
        <taxon>Bacteria</taxon>
        <taxon>Bacillati</taxon>
        <taxon>Actinomycetota</taxon>
        <taxon>Actinomycetes</taxon>
        <taxon>Kitasatosporales</taxon>
        <taxon>Streptomycetaceae</taxon>
        <taxon>Kitasatospora</taxon>
    </lineage>
</organism>
<dbReference type="EMBL" id="RKQG01000006">
    <property type="protein sequence ID" value="RPE26622.1"/>
    <property type="molecule type" value="Genomic_DNA"/>
</dbReference>
<evidence type="ECO:0000313" key="5">
    <source>
        <dbReference type="Proteomes" id="UP000266906"/>
    </source>
</evidence>
<comment type="caution">
    <text evidence="4">The sequence shown here is derived from an EMBL/GenBank/DDBJ whole genome shotgun (WGS) entry which is preliminary data.</text>
</comment>
<keyword evidence="5" id="KW-1185">Reference proteome</keyword>